<dbReference type="PANTHER" id="PTHR33908">
    <property type="entry name" value="MANNOSYLTRANSFERASE YKCB-RELATED"/>
    <property type="match status" value="1"/>
</dbReference>
<evidence type="ECO:0000256" key="8">
    <source>
        <dbReference type="SAM" id="Phobius"/>
    </source>
</evidence>
<comment type="caution">
    <text evidence="9">The sequence shown here is derived from an EMBL/GenBank/DDBJ whole genome shotgun (WGS) entry which is preliminary data.</text>
</comment>
<dbReference type="InterPro" id="IPR050297">
    <property type="entry name" value="LipidA_mod_glycosyltrf_83"/>
</dbReference>
<evidence type="ECO:0000256" key="1">
    <source>
        <dbReference type="ARBA" id="ARBA00004651"/>
    </source>
</evidence>
<keyword evidence="10" id="KW-1185">Reference proteome</keyword>
<keyword evidence="7 8" id="KW-0472">Membrane</keyword>
<evidence type="ECO:0000256" key="6">
    <source>
        <dbReference type="ARBA" id="ARBA00022989"/>
    </source>
</evidence>
<dbReference type="AlphaFoldDB" id="A0AA42BCB0"/>
<evidence type="ECO:0000313" key="10">
    <source>
        <dbReference type="Proteomes" id="UP001165306"/>
    </source>
</evidence>
<reference evidence="9" key="1">
    <citation type="submission" date="2022-06" db="EMBL/GenBank/DDBJ databases">
        <title>CFH 74404 Thermomicrobiaceae sp.</title>
        <authorList>
            <person name="Ming H."/>
            <person name="Li W.-J."/>
            <person name="Zhao Z."/>
        </authorList>
    </citation>
    <scope>NUCLEOTIDE SEQUENCE</scope>
    <source>
        <strain evidence="9">CFH 74404</strain>
    </source>
</reference>
<evidence type="ECO:0000256" key="3">
    <source>
        <dbReference type="ARBA" id="ARBA00022676"/>
    </source>
</evidence>
<gene>
    <name evidence="9" type="ORF">NET02_16240</name>
</gene>
<evidence type="ECO:0000256" key="7">
    <source>
        <dbReference type="ARBA" id="ARBA00023136"/>
    </source>
</evidence>
<evidence type="ECO:0000256" key="2">
    <source>
        <dbReference type="ARBA" id="ARBA00022475"/>
    </source>
</evidence>
<dbReference type="Proteomes" id="UP001165306">
    <property type="component" value="Unassembled WGS sequence"/>
</dbReference>
<keyword evidence="4" id="KW-0808">Transferase</keyword>
<name>A0AA42BCB0_9BACT</name>
<evidence type="ECO:0000313" key="9">
    <source>
        <dbReference type="EMBL" id="MCM8750689.1"/>
    </source>
</evidence>
<dbReference type="EMBL" id="JAMSLR010000027">
    <property type="protein sequence ID" value="MCM8750689.1"/>
    <property type="molecule type" value="Genomic_DNA"/>
</dbReference>
<dbReference type="GO" id="GO:0005886">
    <property type="term" value="C:plasma membrane"/>
    <property type="evidence" value="ECO:0007669"/>
    <property type="project" value="UniProtKB-SubCell"/>
</dbReference>
<comment type="subcellular location">
    <subcellularLocation>
        <location evidence="1">Cell membrane</location>
        <topology evidence="1">Multi-pass membrane protein</topology>
    </subcellularLocation>
</comment>
<dbReference type="GO" id="GO:0009103">
    <property type="term" value="P:lipopolysaccharide biosynthetic process"/>
    <property type="evidence" value="ECO:0007669"/>
    <property type="project" value="UniProtKB-ARBA"/>
</dbReference>
<protein>
    <submittedName>
        <fullName evidence="9">DUF2723 domain-containing protein</fullName>
    </submittedName>
</protein>
<keyword evidence="3" id="KW-0328">Glycosyltransferase</keyword>
<sequence length="571" mass="63149">MFTDASRASSPGLRWTTWQARLSPHRWSLALAGFVVITILTRLPFQSRVPFNWDSVNYLLALQHFDTRIHQPHPPGNPLYVLTGKAFALISGEPNQALVWTSIFFAVVAVLGTAVLGRQLGDEAAGVWAALLLLVNPLFWLYSEVALSYTAEAVAGLVVGLAVWRCRTHPGRHSAALLGLALALAGGLRPTVLILLGPLALFGLFPLTWRQRALALTVGGLLSLAWAVPLVALSGGPSQYWRSLQALTTNQVSESSLLNGVSTYWLLNLLHLASALIIGLLPVAIVATYPFLRRRRLPALRRDMWLFLILWIAPPLIFFFAVHFGQWGYLLLVLPASSVLATVLLLQASSTGQTAWQGHVSFLLLLASQISAALVFQRMTIVEHDRAWQETVRLVRTLPPTGTVILTPAQYASEFRLAGYLLPEYRVIGVGHGLDGRWGAVIMSQHWQIAAIGEQRQPPEMVQALRLTETEVVYCPTAETLVILGKDLQRRIADPLAWGMVALPADRALYLYPVSRPICVDFSDGRVNIIEPRGGLQHEARLRGHIETLPRLWVGDYQKPRRYDTEVALSY</sequence>
<keyword evidence="5 8" id="KW-0812">Transmembrane</keyword>
<feature type="transmembrane region" description="Helical" evidence="8">
    <location>
        <begin position="304"/>
        <end position="322"/>
    </location>
</feature>
<feature type="transmembrane region" description="Helical" evidence="8">
    <location>
        <begin position="176"/>
        <end position="201"/>
    </location>
</feature>
<evidence type="ECO:0000256" key="4">
    <source>
        <dbReference type="ARBA" id="ARBA00022679"/>
    </source>
</evidence>
<feature type="transmembrane region" description="Helical" evidence="8">
    <location>
        <begin position="124"/>
        <end position="140"/>
    </location>
</feature>
<accession>A0AA42BCB0</accession>
<dbReference type="PANTHER" id="PTHR33908:SF11">
    <property type="entry name" value="MEMBRANE PROTEIN"/>
    <property type="match status" value="1"/>
</dbReference>
<proteinExistence type="predicted"/>
<keyword evidence="2" id="KW-1003">Cell membrane</keyword>
<evidence type="ECO:0000256" key="5">
    <source>
        <dbReference type="ARBA" id="ARBA00022692"/>
    </source>
</evidence>
<feature type="transmembrane region" description="Helical" evidence="8">
    <location>
        <begin position="97"/>
        <end position="117"/>
    </location>
</feature>
<feature type="transmembrane region" description="Helical" evidence="8">
    <location>
        <begin position="27"/>
        <end position="45"/>
    </location>
</feature>
<organism evidence="9 10">
    <name type="scientific">Thermalbibacter longus</name>
    <dbReference type="NCBI Taxonomy" id="2951981"/>
    <lineage>
        <taxon>Bacteria</taxon>
        <taxon>Pseudomonadati</taxon>
        <taxon>Thermomicrobiota</taxon>
        <taxon>Thermomicrobia</taxon>
        <taxon>Thermomicrobiales</taxon>
        <taxon>Thermomicrobiaceae</taxon>
        <taxon>Thermalbibacter</taxon>
    </lineage>
</organism>
<dbReference type="RefSeq" id="WP_284058477.1">
    <property type="nucleotide sequence ID" value="NZ_JAMSLR010000027.1"/>
</dbReference>
<dbReference type="GO" id="GO:0016763">
    <property type="term" value="F:pentosyltransferase activity"/>
    <property type="evidence" value="ECO:0007669"/>
    <property type="project" value="TreeGrafter"/>
</dbReference>
<feature type="transmembrane region" description="Helical" evidence="8">
    <location>
        <begin position="356"/>
        <end position="376"/>
    </location>
</feature>
<keyword evidence="6 8" id="KW-1133">Transmembrane helix</keyword>
<dbReference type="Pfam" id="PF11028">
    <property type="entry name" value="TMEM260-like"/>
    <property type="match status" value="1"/>
</dbReference>
<dbReference type="InterPro" id="IPR021280">
    <property type="entry name" value="TMEM260-like"/>
</dbReference>
<feature type="transmembrane region" description="Helical" evidence="8">
    <location>
        <begin position="265"/>
        <end position="292"/>
    </location>
</feature>
<feature type="transmembrane region" description="Helical" evidence="8">
    <location>
        <begin position="213"/>
        <end position="233"/>
    </location>
</feature>